<dbReference type="EMBL" id="BHVQ01000017">
    <property type="protein sequence ID" value="GCA79826.1"/>
    <property type="molecule type" value="Genomic_DNA"/>
</dbReference>
<dbReference type="Proteomes" id="UP000324689">
    <property type="component" value="Unassembled WGS sequence"/>
</dbReference>
<sequence>MQASVVTLQEIIQGNTQYIIPLFQRTYSWKLININLTKTQSLSIQALQAWVVDSFA</sequence>
<gene>
    <name evidence="1" type="ORF">MiTs_01823</name>
</gene>
<evidence type="ECO:0000313" key="1">
    <source>
        <dbReference type="EMBL" id="GCA79826.1"/>
    </source>
</evidence>
<proteinExistence type="predicted"/>
<protein>
    <submittedName>
        <fullName evidence="1">Uncharacterized protein</fullName>
    </submittedName>
</protein>
<reference evidence="1 2" key="1">
    <citation type="submission" date="2018-09" db="EMBL/GenBank/DDBJ databases">
        <title>Evolutionary history of phycoerythrin pigmentation in the water bloom-forming cyanobacterium Microcystis aeruginosa.</title>
        <authorList>
            <person name="Tanabe Y."/>
            <person name="Tanabe Y."/>
            <person name="Yamaguchi H."/>
        </authorList>
    </citation>
    <scope>NUCLEOTIDE SEQUENCE [LARGE SCALE GENOMIC DNA]</scope>
    <source>
        <strain evidence="1 2">NIES-2521</strain>
    </source>
</reference>
<name>A0A5A5S5H7_MICAE</name>
<dbReference type="AlphaFoldDB" id="A0A5A5S5H7"/>
<organism evidence="1 2">
    <name type="scientific">Microcystis aeruginosa NIES-2521</name>
    <dbReference type="NCBI Taxonomy" id="2303983"/>
    <lineage>
        <taxon>Bacteria</taxon>
        <taxon>Bacillati</taxon>
        <taxon>Cyanobacteriota</taxon>
        <taxon>Cyanophyceae</taxon>
        <taxon>Oscillatoriophycideae</taxon>
        <taxon>Chroococcales</taxon>
        <taxon>Microcystaceae</taxon>
        <taxon>Microcystis</taxon>
    </lineage>
</organism>
<evidence type="ECO:0000313" key="2">
    <source>
        <dbReference type="Proteomes" id="UP000324689"/>
    </source>
</evidence>
<accession>A0A5A5S5H7</accession>
<comment type="caution">
    <text evidence="1">The sequence shown here is derived from an EMBL/GenBank/DDBJ whole genome shotgun (WGS) entry which is preliminary data.</text>
</comment>